<keyword evidence="1" id="KW-0472">Membrane</keyword>
<dbReference type="AlphaFoldDB" id="A0A7Y1PYI2"/>
<evidence type="ECO:0000256" key="1">
    <source>
        <dbReference type="SAM" id="Phobius"/>
    </source>
</evidence>
<accession>A0A7Y1PYI2</accession>
<dbReference type="RefSeq" id="WP_169855507.1">
    <property type="nucleotide sequence ID" value="NZ_JAAQYK010000002.1"/>
</dbReference>
<proteinExistence type="predicted"/>
<dbReference type="Proteomes" id="UP000583279">
    <property type="component" value="Unassembled WGS sequence"/>
</dbReference>
<gene>
    <name evidence="2" type="ORF">HBO18_06950</name>
</gene>
<feature type="transmembrane region" description="Helical" evidence="1">
    <location>
        <begin position="47"/>
        <end position="66"/>
    </location>
</feature>
<keyword evidence="1" id="KW-0812">Transmembrane</keyword>
<keyword evidence="1" id="KW-1133">Transmembrane helix</keyword>
<organism evidence="2 3">
    <name type="scientific">Pseudomonas lactis</name>
    <dbReference type="NCBI Taxonomy" id="1615674"/>
    <lineage>
        <taxon>Bacteria</taxon>
        <taxon>Pseudomonadati</taxon>
        <taxon>Pseudomonadota</taxon>
        <taxon>Gammaproteobacteria</taxon>
        <taxon>Pseudomonadales</taxon>
        <taxon>Pseudomonadaceae</taxon>
        <taxon>Pseudomonas</taxon>
    </lineage>
</organism>
<evidence type="ECO:0000313" key="3">
    <source>
        <dbReference type="Proteomes" id="UP000583279"/>
    </source>
</evidence>
<protein>
    <submittedName>
        <fullName evidence="2">Uncharacterized protein</fullName>
    </submittedName>
</protein>
<name>A0A7Y1PYI2_9PSED</name>
<evidence type="ECO:0000313" key="2">
    <source>
        <dbReference type="EMBL" id="NNA43868.1"/>
    </source>
</evidence>
<comment type="caution">
    <text evidence="2">The sequence shown here is derived from an EMBL/GenBank/DDBJ whole genome shotgun (WGS) entry which is preliminary data.</text>
</comment>
<feature type="transmembrane region" description="Helical" evidence="1">
    <location>
        <begin position="73"/>
        <end position="94"/>
    </location>
</feature>
<dbReference type="EMBL" id="JAAQYK010000002">
    <property type="protein sequence ID" value="NNA43868.1"/>
    <property type="molecule type" value="Genomic_DNA"/>
</dbReference>
<sequence length="108" mass="12045">MAIYRGVWALFMLLVVTPAFLLASTTELDSFHETSIRALILLQDLHVPYYLSLALEYPVAIVATILPGSSTLLPFLGNMIWEYVGVIFLAAALVNVEPPFYKPESKEE</sequence>
<reference evidence="2 3" key="1">
    <citation type="journal article" date="2020" name="Front. Microbiol.">
        <title>Genetic Organization of the aprX-lipA2 Operon Affects the Proteolytic Potential of Pseudomonas Species in Milk.</title>
        <authorList>
            <person name="Maier C."/>
            <person name="Huptas C."/>
            <person name="von Neubeck M."/>
            <person name="Scherer S."/>
            <person name="Wenning M."/>
            <person name="Lucking G."/>
        </authorList>
    </citation>
    <scope>NUCLEOTIDE SEQUENCE [LARGE SCALE GENOMIC DNA]</scope>
    <source>
        <strain evidence="2 3">WS 4997</strain>
    </source>
</reference>